<feature type="coiled-coil region" evidence="3">
    <location>
        <begin position="100"/>
        <end position="134"/>
    </location>
</feature>
<dbReference type="STRING" id="192814.GCA_900166575_03677"/>
<dbReference type="Gene3D" id="2.40.420.20">
    <property type="match status" value="1"/>
</dbReference>
<dbReference type="Proteomes" id="UP000297982">
    <property type="component" value="Unassembled WGS sequence"/>
</dbReference>
<keyword evidence="4" id="KW-1133">Transmembrane helix</keyword>
<dbReference type="InterPro" id="IPR058639">
    <property type="entry name" value="BSH_YknX-like"/>
</dbReference>
<dbReference type="GO" id="GO:0030313">
    <property type="term" value="C:cell envelope"/>
    <property type="evidence" value="ECO:0007669"/>
    <property type="project" value="UniProtKB-SubCell"/>
</dbReference>
<evidence type="ECO:0000256" key="2">
    <source>
        <dbReference type="ARBA" id="ARBA00023054"/>
    </source>
</evidence>
<keyword evidence="4" id="KW-0472">Membrane</keyword>
<evidence type="ECO:0000256" key="3">
    <source>
        <dbReference type="SAM" id="Coils"/>
    </source>
</evidence>
<keyword evidence="2 3" id="KW-0175">Coiled coil</keyword>
<gene>
    <name evidence="6" type="ORF">E4663_14550</name>
</gene>
<dbReference type="Gene3D" id="2.40.50.100">
    <property type="match status" value="1"/>
</dbReference>
<dbReference type="Pfam" id="PF25984">
    <property type="entry name" value="BSH_YknX"/>
    <property type="match status" value="1"/>
</dbReference>
<dbReference type="PANTHER" id="PTHR32347">
    <property type="entry name" value="EFFLUX SYSTEM COMPONENT YKNX-RELATED"/>
    <property type="match status" value="1"/>
</dbReference>
<dbReference type="Gene3D" id="1.10.287.470">
    <property type="entry name" value="Helix hairpin bin"/>
    <property type="match status" value="1"/>
</dbReference>
<feature type="coiled-coil region" evidence="3">
    <location>
        <begin position="162"/>
        <end position="189"/>
    </location>
</feature>
<evidence type="ECO:0000313" key="6">
    <source>
        <dbReference type="EMBL" id="TGB01853.1"/>
    </source>
</evidence>
<keyword evidence="4" id="KW-0812">Transmembrane</keyword>
<accession>A0A4Z0GWV3</accession>
<comment type="subcellular location">
    <subcellularLocation>
        <location evidence="1">Cell envelope</location>
    </subcellularLocation>
</comment>
<dbReference type="InterPro" id="IPR050465">
    <property type="entry name" value="UPF0194_transport"/>
</dbReference>
<keyword evidence="7" id="KW-1185">Reference proteome</keyword>
<feature type="transmembrane region" description="Helical" evidence="4">
    <location>
        <begin position="6"/>
        <end position="28"/>
    </location>
</feature>
<evidence type="ECO:0000313" key="7">
    <source>
        <dbReference type="Proteomes" id="UP000297982"/>
    </source>
</evidence>
<sequence length="405" mass="45911">MKTKNYAGRIIGLLIIALVATNSFLIFFDEEGRVEQKSYVEEWSKSTTYNLFERLNVNGVFASDDENEVYFDESIGSFQTFQVEEGQVVQEGDDLYTYQVTDYGTQEAELEGEIDRLEEEIDAIEDYVDELEDYDIPEPESDDDSSDPPSYVETEYLQEADIAEQDAELEKKRAMLDMVQDQLDQLQDDGEEITVTSPYNGTVTDVSKDLQAPLLTLKASSLIVTGELNEEERQQVEQDMPSQVTVEDIELETSGTLTSIHDFPEQVEVQRSSRYPFEVTLEGEAENVLPGYHADVEIITDSAINAVTVLDNVLLTDEDLYAWVMNEQGVLERRAVETGIEEQGLIEVEEGLAEGEWLAAEPKDEFRHQAPFLTPIHLRDLSVKRLLDSELGDWKTYGLFGILSR</sequence>
<proteinExistence type="predicted"/>
<dbReference type="PANTHER" id="PTHR32347:SF14">
    <property type="entry name" value="EFFLUX SYSTEM COMPONENT YKNX-RELATED"/>
    <property type="match status" value="1"/>
</dbReference>
<dbReference type="RefSeq" id="WP_135328158.1">
    <property type="nucleotide sequence ID" value="NZ_SRJC01000004.1"/>
</dbReference>
<dbReference type="AlphaFoldDB" id="A0A4Z0GWV3"/>
<name>A0A4Z0GWV3_9BACI</name>
<protein>
    <submittedName>
        <fullName evidence="6">Efflux RND transporter periplasmic adaptor subunit</fullName>
    </submittedName>
</protein>
<evidence type="ECO:0000256" key="1">
    <source>
        <dbReference type="ARBA" id="ARBA00004196"/>
    </source>
</evidence>
<organism evidence="6 7">
    <name type="scientific">Halobacillus salinus</name>
    <dbReference type="NCBI Taxonomy" id="192814"/>
    <lineage>
        <taxon>Bacteria</taxon>
        <taxon>Bacillati</taxon>
        <taxon>Bacillota</taxon>
        <taxon>Bacilli</taxon>
        <taxon>Bacillales</taxon>
        <taxon>Bacillaceae</taxon>
        <taxon>Halobacillus</taxon>
    </lineage>
</organism>
<comment type="caution">
    <text evidence="6">The sequence shown here is derived from an EMBL/GenBank/DDBJ whole genome shotgun (WGS) entry which is preliminary data.</text>
</comment>
<evidence type="ECO:0000256" key="4">
    <source>
        <dbReference type="SAM" id="Phobius"/>
    </source>
</evidence>
<dbReference type="EMBL" id="SRJC01000004">
    <property type="protein sequence ID" value="TGB01853.1"/>
    <property type="molecule type" value="Genomic_DNA"/>
</dbReference>
<reference evidence="6 7" key="1">
    <citation type="journal article" date="2003" name="Int. J. Syst. Evol. Microbiol.">
        <title>Halobacillus salinus sp. nov., isolated from a salt lake on the coast of the East Sea in Korea.</title>
        <authorList>
            <person name="Yoon J.H."/>
            <person name="Kang K.H."/>
            <person name="Park Y.H."/>
        </authorList>
    </citation>
    <scope>NUCLEOTIDE SEQUENCE [LARGE SCALE GENOMIC DNA]</scope>
    <source>
        <strain evidence="6 7">HSL-3</strain>
    </source>
</reference>
<evidence type="ECO:0000259" key="5">
    <source>
        <dbReference type="Pfam" id="PF25984"/>
    </source>
</evidence>
<feature type="domain" description="YknX-like barrel-sandwich hybrid" evidence="5">
    <location>
        <begin position="68"/>
        <end position="211"/>
    </location>
</feature>